<protein>
    <recommendedName>
        <fullName evidence="4">DNA topoisomerase (ATP-hydrolyzing)</fullName>
        <ecNumber evidence="4">5.6.2.2</ecNumber>
    </recommendedName>
</protein>
<keyword evidence="14" id="KW-1185">Reference proteome</keyword>
<dbReference type="GO" id="GO:0046872">
    <property type="term" value="F:metal ion binding"/>
    <property type="evidence" value="ECO:0007669"/>
    <property type="project" value="UniProtKB-KW"/>
</dbReference>
<dbReference type="InterPro" id="IPR036078">
    <property type="entry name" value="Spo11/TopoVI_A_sf"/>
</dbReference>
<keyword evidence="6" id="KW-0460">Magnesium</keyword>
<dbReference type="Pfam" id="PF04406">
    <property type="entry name" value="TP6A_N"/>
    <property type="match status" value="1"/>
</dbReference>
<feature type="active site" description="O-(5'-phospho-DNA)-tyrosine intermediate" evidence="10">
    <location>
        <position position="198"/>
    </location>
</feature>
<feature type="domain" description="Topoisomerase 6 subunit A/Spo11 TOPRIM" evidence="12">
    <location>
        <begin position="296"/>
        <end position="476"/>
    </location>
</feature>
<gene>
    <name evidence="13" type="ORF">BU16DRAFT_587119</name>
</gene>
<dbReference type="InterPro" id="IPR013049">
    <property type="entry name" value="Spo11/TopoVI_A_N"/>
</dbReference>
<evidence type="ECO:0000256" key="2">
    <source>
        <dbReference type="ARBA" id="ARBA00001946"/>
    </source>
</evidence>
<evidence type="ECO:0000256" key="1">
    <source>
        <dbReference type="ARBA" id="ARBA00000185"/>
    </source>
</evidence>
<evidence type="ECO:0000256" key="3">
    <source>
        <dbReference type="ARBA" id="ARBA00006559"/>
    </source>
</evidence>
<comment type="cofactor">
    <cofactor evidence="2">
        <name>Mg(2+)</name>
        <dbReference type="ChEBI" id="CHEBI:18420"/>
    </cofactor>
</comment>
<dbReference type="GO" id="GO:0000706">
    <property type="term" value="P:meiotic DNA double-strand break processing"/>
    <property type="evidence" value="ECO:0007669"/>
    <property type="project" value="TreeGrafter"/>
</dbReference>
<sequence>MMDDGSFDDMLFKAISNEGSSQESLTASTDDFNDLLGTTGVSQTTLFHSEDDLFTNYYTDHISGMARKTETIADPSHRAISNSQEPSTKVEEMSPSVRDRNWVIKTIELVFESIVDALLEKNDKLSISLKTRSGSTGRRIDPTNGIVTVDGGLQTRSITFPGSTAHEAWRFTVLVRILELVHDALTSNAVITKRDIYYRSPDLFVKQAVVDRYVDDIACTFGISRNLLNVSAAAKGLMVGNFSIRRLEGTAIDGLTNREVRPRQSYIKHPLTRSQGTLVPNLNEDDILEVSTVRWIVVVEKEATFRSLVHSNLWVDISSQGILLTAKGYPDLETRAFLRELTTVAPHIPLYAMMDFDPDGLAILSTYKHGSYSLAHENSHAASFAASRPLNLPQIRWIGVKSCHLTSNSVLATKASEKAVGQAGGLLKLTTRDRHKARKMLEWDVLAEDGPEPEWRAEIQRMLLLNVKAEMQILEEHPGGSGKWLKGELGLL</sequence>
<dbReference type="PRINTS" id="PR01550">
    <property type="entry name" value="TOP6AFAMILY"/>
</dbReference>
<dbReference type="AlphaFoldDB" id="A0A6A6Q7S0"/>
<keyword evidence="7 10" id="KW-0799">Topoisomerase</keyword>
<dbReference type="CDD" id="cd00223">
    <property type="entry name" value="TOPRIM_TopoIIB_SPO"/>
    <property type="match status" value="1"/>
</dbReference>
<keyword evidence="5" id="KW-0479">Metal-binding</keyword>
<evidence type="ECO:0000259" key="12">
    <source>
        <dbReference type="Pfam" id="PF21180"/>
    </source>
</evidence>
<accession>A0A6A6Q7S0</accession>
<dbReference type="SUPFAM" id="SSF56726">
    <property type="entry name" value="DNA topoisomerase IV, alpha subunit"/>
    <property type="match status" value="1"/>
</dbReference>
<comment type="catalytic activity">
    <reaction evidence="1 10">
        <text>ATP-dependent breakage, passage and rejoining of double-stranded DNA.</text>
        <dbReference type="EC" id="5.6.2.2"/>
    </reaction>
</comment>
<dbReference type="Proteomes" id="UP000799750">
    <property type="component" value="Unassembled WGS sequence"/>
</dbReference>
<evidence type="ECO:0000256" key="9">
    <source>
        <dbReference type="ARBA" id="ARBA00023235"/>
    </source>
</evidence>
<reference evidence="13" key="1">
    <citation type="journal article" date="2020" name="Stud. Mycol.">
        <title>101 Dothideomycetes genomes: a test case for predicting lifestyles and emergence of pathogens.</title>
        <authorList>
            <person name="Haridas S."/>
            <person name="Albert R."/>
            <person name="Binder M."/>
            <person name="Bloem J."/>
            <person name="Labutti K."/>
            <person name="Salamov A."/>
            <person name="Andreopoulos B."/>
            <person name="Baker S."/>
            <person name="Barry K."/>
            <person name="Bills G."/>
            <person name="Bluhm B."/>
            <person name="Cannon C."/>
            <person name="Castanera R."/>
            <person name="Culley D."/>
            <person name="Daum C."/>
            <person name="Ezra D."/>
            <person name="Gonzalez J."/>
            <person name="Henrissat B."/>
            <person name="Kuo A."/>
            <person name="Liang C."/>
            <person name="Lipzen A."/>
            <person name="Lutzoni F."/>
            <person name="Magnuson J."/>
            <person name="Mondo S."/>
            <person name="Nolan M."/>
            <person name="Ohm R."/>
            <person name="Pangilinan J."/>
            <person name="Park H.-J."/>
            <person name="Ramirez L."/>
            <person name="Alfaro M."/>
            <person name="Sun H."/>
            <person name="Tritt A."/>
            <person name="Yoshinaga Y."/>
            <person name="Zwiers L.-H."/>
            <person name="Turgeon B."/>
            <person name="Goodwin S."/>
            <person name="Spatafora J."/>
            <person name="Crous P."/>
            <person name="Grigoriev I."/>
        </authorList>
    </citation>
    <scope>NUCLEOTIDE SEQUENCE</scope>
    <source>
        <strain evidence="13">CBS 269.34</strain>
    </source>
</reference>
<keyword evidence="9 10" id="KW-0413">Isomerase</keyword>
<dbReference type="GO" id="GO:0003918">
    <property type="term" value="F:DNA topoisomerase type II (double strand cut, ATP-hydrolyzing) activity"/>
    <property type="evidence" value="ECO:0007669"/>
    <property type="project" value="UniProtKB-UniRule"/>
</dbReference>
<dbReference type="EMBL" id="MU004204">
    <property type="protein sequence ID" value="KAF2488355.1"/>
    <property type="molecule type" value="Genomic_DNA"/>
</dbReference>
<evidence type="ECO:0000259" key="11">
    <source>
        <dbReference type="Pfam" id="PF04406"/>
    </source>
</evidence>
<evidence type="ECO:0000256" key="10">
    <source>
        <dbReference type="PROSITE-ProRule" id="PRU01385"/>
    </source>
</evidence>
<dbReference type="Gene3D" id="1.10.10.10">
    <property type="entry name" value="Winged helix-like DNA-binding domain superfamily/Winged helix DNA-binding domain"/>
    <property type="match status" value="1"/>
</dbReference>
<dbReference type="Pfam" id="PF21180">
    <property type="entry name" value="TOP6A-Spo11_Toprim"/>
    <property type="match status" value="1"/>
</dbReference>
<dbReference type="GO" id="GO:0003677">
    <property type="term" value="F:DNA binding"/>
    <property type="evidence" value="ECO:0007669"/>
    <property type="project" value="UniProtKB-UniRule"/>
</dbReference>
<dbReference type="PROSITE" id="PS52041">
    <property type="entry name" value="TOPO_IIB"/>
    <property type="match status" value="1"/>
</dbReference>
<evidence type="ECO:0000256" key="4">
    <source>
        <dbReference type="ARBA" id="ARBA00012895"/>
    </source>
</evidence>
<dbReference type="OrthoDB" id="5377392at2759"/>
<dbReference type="PANTHER" id="PTHR10848:SF0">
    <property type="entry name" value="MEIOTIC RECOMBINATION PROTEIN SPO11"/>
    <property type="match status" value="1"/>
</dbReference>
<dbReference type="GO" id="GO:0007131">
    <property type="term" value="P:reciprocal meiotic recombination"/>
    <property type="evidence" value="ECO:0007669"/>
    <property type="project" value="TreeGrafter"/>
</dbReference>
<dbReference type="GO" id="GO:0042138">
    <property type="term" value="P:meiotic DNA double-strand break formation"/>
    <property type="evidence" value="ECO:0007669"/>
    <property type="project" value="TreeGrafter"/>
</dbReference>
<evidence type="ECO:0000256" key="8">
    <source>
        <dbReference type="ARBA" id="ARBA00023125"/>
    </source>
</evidence>
<evidence type="ECO:0000313" key="13">
    <source>
        <dbReference type="EMBL" id="KAF2488355.1"/>
    </source>
</evidence>
<dbReference type="EC" id="5.6.2.2" evidence="4"/>
<evidence type="ECO:0000256" key="6">
    <source>
        <dbReference type="ARBA" id="ARBA00022842"/>
    </source>
</evidence>
<proteinExistence type="inferred from homology"/>
<keyword evidence="8 10" id="KW-0238">DNA-binding</keyword>
<dbReference type="GO" id="GO:0000228">
    <property type="term" value="C:nuclear chromosome"/>
    <property type="evidence" value="ECO:0007669"/>
    <property type="project" value="TreeGrafter"/>
</dbReference>
<organism evidence="13 14">
    <name type="scientific">Lophium mytilinum</name>
    <dbReference type="NCBI Taxonomy" id="390894"/>
    <lineage>
        <taxon>Eukaryota</taxon>
        <taxon>Fungi</taxon>
        <taxon>Dikarya</taxon>
        <taxon>Ascomycota</taxon>
        <taxon>Pezizomycotina</taxon>
        <taxon>Dothideomycetes</taxon>
        <taxon>Pleosporomycetidae</taxon>
        <taxon>Mytilinidiales</taxon>
        <taxon>Mytilinidiaceae</taxon>
        <taxon>Lophium</taxon>
    </lineage>
</organism>
<evidence type="ECO:0000256" key="7">
    <source>
        <dbReference type="ARBA" id="ARBA00023029"/>
    </source>
</evidence>
<dbReference type="InterPro" id="IPR034136">
    <property type="entry name" value="TOPRIM_Topo6A/Spo11"/>
</dbReference>
<dbReference type="Gene3D" id="3.40.1360.10">
    <property type="match status" value="1"/>
</dbReference>
<dbReference type="InterPro" id="IPR036388">
    <property type="entry name" value="WH-like_DNA-bd_sf"/>
</dbReference>
<dbReference type="GO" id="GO:0005524">
    <property type="term" value="F:ATP binding"/>
    <property type="evidence" value="ECO:0007669"/>
    <property type="project" value="InterPro"/>
</dbReference>
<comment type="similarity">
    <text evidence="3 10">Belongs to the TOP6A family.</text>
</comment>
<dbReference type="PANTHER" id="PTHR10848">
    <property type="entry name" value="MEIOTIC RECOMBINATION PROTEIN SPO11"/>
    <property type="match status" value="1"/>
</dbReference>
<evidence type="ECO:0000313" key="14">
    <source>
        <dbReference type="Proteomes" id="UP000799750"/>
    </source>
</evidence>
<feature type="domain" description="Spo11/DNA topoisomerase VI subunit A N-terminal" evidence="11">
    <location>
        <begin position="169"/>
        <end position="230"/>
    </location>
</feature>
<name>A0A6A6Q7S0_9PEZI</name>
<dbReference type="InterPro" id="IPR002815">
    <property type="entry name" value="Spo11/TopoVI_A"/>
</dbReference>
<evidence type="ECO:0000256" key="5">
    <source>
        <dbReference type="ARBA" id="ARBA00022723"/>
    </source>
</evidence>